<evidence type="ECO:0000313" key="5">
    <source>
        <dbReference type="Proteomes" id="UP000278036"/>
    </source>
</evidence>
<dbReference type="OrthoDB" id="8482114at2"/>
<keyword evidence="1" id="KW-0812">Transmembrane</keyword>
<feature type="transmembrane region" description="Helical" evidence="1">
    <location>
        <begin position="39"/>
        <end position="60"/>
    </location>
</feature>
<keyword evidence="1" id="KW-1133">Transmembrane helix</keyword>
<evidence type="ECO:0000256" key="1">
    <source>
        <dbReference type="SAM" id="Phobius"/>
    </source>
</evidence>
<organism evidence="2 5">
    <name type="scientific">Teichococcus wenyumeiae</name>
    <dbReference type="NCBI Taxonomy" id="2478470"/>
    <lineage>
        <taxon>Bacteria</taxon>
        <taxon>Pseudomonadati</taxon>
        <taxon>Pseudomonadota</taxon>
        <taxon>Alphaproteobacteria</taxon>
        <taxon>Acetobacterales</taxon>
        <taxon>Roseomonadaceae</taxon>
        <taxon>Roseomonas</taxon>
    </lineage>
</organism>
<dbReference type="EMBL" id="RFLX01000032">
    <property type="protein sequence ID" value="RMI17313.1"/>
    <property type="molecule type" value="Genomic_DNA"/>
</dbReference>
<keyword evidence="4" id="KW-1185">Reference proteome</keyword>
<evidence type="ECO:0000313" key="2">
    <source>
        <dbReference type="EMBL" id="RKK04684.1"/>
    </source>
</evidence>
<sequence length="234" mass="26459">MLHAFNQKNVRRILAAGIHGQQAEEHVNEKNEDGVTSMVFSPLVFMPTASALEVLLAVIGNRLRAALRGREVVNHDIQFWPGGLRTTNWQGGRDSRCEPDVLIRLTFTEGRPLTLIGEMKWDWLISAEHLSDEIQRQRSAVRMAEPDAEQLVFAITKLRATRPPEGTELRNWIQVERNARQLERNSADLVAARWGALVSTFLRKAKQASFQGFHSSELETLHTSTPVFWTKANG</sequence>
<evidence type="ECO:0000313" key="4">
    <source>
        <dbReference type="Proteomes" id="UP000274097"/>
    </source>
</evidence>
<comment type="caution">
    <text evidence="2">The sequence shown here is derived from an EMBL/GenBank/DDBJ whole genome shotgun (WGS) entry which is preliminary data.</text>
</comment>
<dbReference type="Proteomes" id="UP000278036">
    <property type="component" value="Unassembled WGS sequence"/>
</dbReference>
<proteinExistence type="predicted"/>
<dbReference type="RefSeq" id="WP_120637847.1">
    <property type="nucleotide sequence ID" value="NZ_RAQU01000036.1"/>
</dbReference>
<dbReference type="AlphaFoldDB" id="A0A3A9JLT0"/>
<protein>
    <submittedName>
        <fullName evidence="2">Uncharacterized protein</fullName>
    </submittedName>
</protein>
<gene>
    <name evidence="2" type="ORF">D6Z83_08230</name>
    <name evidence="3" type="ORF">EBE87_23080</name>
</gene>
<reference evidence="2 5" key="1">
    <citation type="submission" date="2018-09" db="EMBL/GenBank/DDBJ databases">
        <title>Roseomonas sp. nov., isolated from feces of Tibetan antelopes in the Qinghai-Tibet plateau, China.</title>
        <authorList>
            <person name="Tian Z."/>
        </authorList>
    </citation>
    <scope>NUCLEOTIDE SEQUENCE [LARGE SCALE GENOMIC DNA]</scope>
    <source>
        <strain evidence="3 4">Z23</strain>
        <strain evidence="2 5">Z24</strain>
    </source>
</reference>
<evidence type="ECO:0000313" key="3">
    <source>
        <dbReference type="EMBL" id="RMI17313.1"/>
    </source>
</evidence>
<dbReference type="Proteomes" id="UP000274097">
    <property type="component" value="Unassembled WGS sequence"/>
</dbReference>
<name>A0A3A9JLT0_9PROT</name>
<accession>A0A3A9JLT0</accession>
<dbReference type="InParanoid" id="A0A3A9JLT0"/>
<dbReference type="EMBL" id="RAQU01000036">
    <property type="protein sequence ID" value="RKK04684.1"/>
    <property type="molecule type" value="Genomic_DNA"/>
</dbReference>
<keyword evidence="1" id="KW-0472">Membrane</keyword>